<evidence type="ECO:0000313" key="14">
    <source>
        <dbReference type="EMBL" id="ACD81900.1"/>
    </source>
</evidence>
<dbReference type="PANTHER" id="PTHR39937:SF1">
    <property type="entry name" value="ATP SYNTHASE PROTEIN 8"/>
    <property type="match status" value="1"/>
</dbReference>
<evidence type="ECO:0000256" key="8">
    <source>
        <dbReference type="ARBA" id="ARBA00023065"/>
    </source>
</evidence>
<dbReference type="GO" id="GO:0031966">
    <property type="term" value="C:mitochondrial membrane"/>
    <property type="evidence" value="ECO:0007669"/>
    <property type="project" value="UniProtKB-SubCell"/>
</dbReference>
<keyword evidence="8 12" id="KW-0406">Ion transport</keyword>
<evidence type="ECO:0000256" key="4">
    <source>
        <dbReference type="ARBA" id="ARBA00022547"/>
    </source>
</evidence>
<evidence type="ECO:0000256" key="2">
    <source>
        <dbReference type="ARBA" id="ARBA00008892"/>
    </source>
</evidence>
<dbReference type="GO" id="GO:0045259">
    <property type="term" value="C:proton-transporting ATP synthase complex"/>
    <property type="evidence" value="ECO:0007669"/>
    <property type="project" value="UniProtKB-KW"/>
</dbReference>
<keyword evidence="11" id="KW-0066">ATP synthesis</keyword>
<dbReference type="InterPro" id="IPR050635">
    <property type="entry name" value="ATPase_protein_8"/>
</dbReference>
<dbReference type="GO" id="GO:0015986">
    <property type="term" value="P:proton motive force-driven ATP synthesis"/>
    <property type="evidence" value="ECO:0007669"/>
    <property type="project" value="InterPro"/>
</dbReference>
<accession>B3GT07</accession>
<keyword evidence="10 13" id="KW-0472">Membrane</keyword>
<dbReference type="InterPro" id="IPR001421">
    <property type="entry name" value="ATP8_metazoa"/>
</dbReference>
<keyword evidence="9 12" id="KW-0496">Mitochondrion</keyword>
<evidence type="ECO:0000256" key="9">
    <source>
        <dbReference type="ARBA" id="ARBA00023128"/>
    </source>
</evidence>
<keyword evidence="4 12" id="KW-0138">CF(0)</keyword>
<organism evidence="14">
    <name type="scientific">Ophisaurus attenuatus</name>
    <name type="common">Slender glass lizard</name>
    <dbReference type="NCBI Taxonomy" id="102192"/>
    <lineage>
        <taxon>Eukaryota</taxon>
        <taxon>Metazoa</taxon>
        <taxon>Chordata</taxon>
        <taxon>Craniata</taxon>
        <taxon>Vertebrata</taxon>
        <taxon>Euteleostomi</taxon>
        <taxon>Lepidosauria</taxon>
        <taxon>Squamata</taxon>
        <taxon>Bifurcata</taxon>
        <taxon>Unidentata</taxon>
        <taxon>Episquamata</taxon>
        <taxon>Toxicofera</taxon>
        <taxon>Anguimorpha</taxon>
        <taxon>Neoanguimorpha</taxon>
        <taxon>Anguioidea</taxon>
        <taxon>Anguidae</taxon>
        <taxon>Ophisaurus</taxon>
    </lineage>
</organism>
<evidence type="ECO:0000256" key="7">
    <source>
        <dbReference type="ARBA" id="ARBA00022989"/>
    </source>
</evidence>
<proteinExistence type="inferred from homology"/>
<protein>
    <recommendedName>
        <fullName evidence="12">ATP synthase complex subunit 8</fullName>
    </recommendedName>
</protein>
<evidence type="ECO:0000256" key="13">
    <source>
        <dbReference type="SAM" id="Phobius"/>
    </source>
</evidence>
<evidence type="ECO:0000256" key="5">
    <source>
        <dbReference type="ARBA" id="ARBA00022692"/>
    </source>
</evidence>
<evidence type="ECO:0000256" key="3">
    <source>
        <dbReference type="ARBA" id="ARBA00022448"/>
    </source>
</evidence>
<dbReference type="GO" id="GO:0015078">
    <property type="term" value="F:proton transmembrane transporter activity"/>
    <property type="evidence" value="ECO:0007669"/>
    <property type="project" value="InterPro"/>
</dbReference>
<geneLocation type="mitochondrion" evidence="14"/>
<evidence type="ECO:0000256" key="1">
    <source>
        <dbReference type="ARBA" id="ARBA00004304"/>
    </source>
</evidence>
<dbReference type="Pfam" id="PF00895">
    <property type="entry name" value="ATP-synt_8"/>
    <property type="match status" value="1"/>
</dbReference>
<sequence>MPQLNPSPWLFILVLSWLTLMMLFLTKTQNAHFHSTPAHYQMNKQEACTWLWPWS</sequence>
<dbReference type="EMBL" id="EU747729">
    <property type="protein sequence ID" value="ACD81900.1"/>
    <property type="molecule type" value="Genomic_DNA"/>
</dbReference>
<keyword evidence="7 13" id="KW-1133">Transmembrane helix</keyword>
<keyword evidence="6 12" id="KW-0375">Hydrogen ion transport</keyword>
<feature type="transmembrane region" description="Helical" evidence="13">
    <location>
        <begin position="6"/>
        <end position="25"/>
    </location>
</feature>
<gene>
    <name evidence="14" type="primary">ATP8</name>
</gene>
<keyword evidence="5 12" id="KW-0812">Transmembrane</keyword>
<comment type="similarity">
    <text evidence="2 12">Belongs to the ATPase protein 8 family.</text>
</comment>
<reference evidence="14" key="1">
    <citation type="journal article" date="2008" name="PLoS ONE">
        <title>Adaptive evolution and functional redesign of core metabolic proteins in snakes.</title>
        <authorList>
            <person name="Castoe T.A."/>
            <person name="Jiang Z.J."/>
            <person name="Gu W."/>
            <person name="Wang Z.O."/>
            <person name="Pollock D.D."/>
        </authorList>
    </citation>
    <scope>NUCLEOTIDE SEQUENCE</scope>
</reference>
<evidence type="ECO:0000256" key="11">
    <source>
        <dbReference type="ARBA" id="ARBA00023310"/>
    </source>
</evidence>
<keyword evidence="3 12" id="KW-0813">Transport</keyword>
<dbReference type="PANTHER" id="PTHR39937">
    <property type="entry name" value="ATP SYNTHASE PROTEIN 8"/>
    <property type="match status" value="1"/>
</dbReference>
<evidence type="ECO:0000256" key="6">
    <source>
        <dbReference type="ARBA" id="ARBA00022781"/>
    </source>
</evidence>
<evidence type="ECO:0000256" key="10">
    <source>
        <dbReference type="ARBA" id="ARBA00023136"/>
    </source>
</evidence>
<name>B3GT07_OPHAT</name>
<evidence type="ECO:0000256" key="12">
    <source>
        <dbReference type="RuleBase" id="RU003661"/>
    </source>
</evidence>
<dbReference type="AlphaFoldDB" id="B3GT07"/>
<comment type="subcellular location">
    <subcellularLocation>
        <location evidence="1 12">Mitochondrion membrane</location>
        <topology evidence="1 12">Single-pass membrane protein</topology>
    </subcellularLocation>
</comment>